<evidence type="ECO:0000313" key="4">
    <source>
        <dbReference type="Proteomes" id="UP000268048"/>
    </source>
</evidence>
<dbReference type="CDD" id="cd07739">
    <property type="entry name" value="metallo-hydrolase-like_MBL-fold"/>
    <property type="match status" value="1"/>
</dbReference>
<dbReference type="Pfam" id="PF00753">
    <property type="entry name" value="Lactamase_B"/>
    <property type="match status" value="1"/>
</dbReference>
<dbReference type="InterPro" id="IPR036866">
    <property type="entry name" value="RibonucZ/Hydroxyglut_hydro"/>
</dbReference>
<proteinExistence type="predicted"/>
<accession>A0A3G7TUQ8</accession>
<feature type="signal peptide" evidence="1">
    <location>
        <begin position="1"/>
        <end position="23"/>
    </location>
</feature>
<dbReference type="EMBL" id="CP027753">
    <property type="protein sequence ID" value="AZE50760.1"/>
    <property type="molecule type" value="Genomic_DNA"/>
</dbReference>
<name>A0A3G7TUQ8_9PSED</name>
<dbReference type="InterPro" id="IPR050855">
    <property type="entry name" value="NDM-1-like"/>
</dbReference>
<gene>
    <name evidence="3" type="ORF">C4K04_5110</name>
</gene>
<feature type="domain" description="Metallo-beta-lactamase" evidence="2">
    <location>
        <begin position="44"/>
        <end position="229"/>
    </location>
</feature>
<dbReference type="Proteomes" id="UP000268048">
    <property type="component" value="Chromosome"/>
</dbReference>
<evidence type="ECO:0000313" key="3">
    <source>
        <dbReference type="EMBL" id="AZE50760.1"/>
    </source>
</evidence>
<dbReference type="RefSeq" id="WP_124322063.1">
    <property type="nucleotide sequence ID" value="NZ_CP027753.1"/>
</dbReference>
<protein>
    <submittedName>
        <fullName evidence="3">Metallo-beta-lactamase superfamily protein</fullName>
    </submittedName>
</protein>
<sequence>MIGFTSLKRLLLATATLGFAAHAAAIEPALKLDVYNPGTAAIFPVTSVLVSGKQEAILVDAQFGKSQAEQLVEKIRASGKQLTTIYISHGDPDYYFGLDTITRAFPKAKVVASQPTVEHIKATVDGKLAFWGPKMGADVPAKTIVPGVLKGHSLSLEGQKLDIIGLDSKQPDRTFVWIPSIKAVVGGVVVAENIHVWMADTQTAKSHKDWLTTLDTIAVLKPQTVVPGHYLGESARSLAPVHFTADYIKAFDEETAKAKDSAELIAAMKKRYPDLGEDSALELSAKVAKGEMKW</sequence>
<organism evidence="3 4">
    <name type="scientific">Pseudomonas chlororaphis</name>
    <dbReference type="NCBI Taxonomy" id="587753"/>
    <lineage>
        <taxon>Bacteria</taxon>
        <taxon>Pseudomonadati</taxon>
        <taxon>Pseudomonadota</taxon>
        <taxon>Gammaproteobacteria</taxon>
        <taxon>Pseudomonadales</taxon>
        <taxon>Pseudomonadaceae</taxon>
        <taxon>Pseudomonas</taxon>
    </lineage>
</organism>
<dbReference type="SMART" id="SM00849">
    <property type="entry name" value="Lactamase_B"/>
    <property type="match status" value="1"/>
</dbReference>
<dbReference type="AlphaFoldDB" id="A0A3G7TUQ8"/>
<dbReference type="Gene3D" id="3.60.15.10">
    <property type="entry name" value="Ribonuclease Z/Hydroxyacylglutathione hydrolase-like"/>
    <property type="match status" value="1"/>
</dbReference>
<reference evidence="3 4" key="1">
    <citation type="submission" date="2018-03" db="EMBL/GenBank/DDBJ databases">
        <title>Diversity of phytobeneficial traits revealed by whole-genome analysis of worldwide-isolated phenazine-producing Pseudomonas spp.</title>
        <authorList>
            <person name="Biessy A."/>
            <person name="Novinscak A."/>
            <person name="Blom J."/>
            <person name="Leger G."/>
            <person name="Thomashow L.S."/>
            <person name="Cazorla F.M."/>
            <person name="Josic D."/>
            <person name="Filion M."/>
        </authorList>
    </citation>
    <scope>NUCLEOTIDE SEQUENCE [LARGE SCALE GENOMIC DNA]</scope>
    <source>
        <strain evidence="3 4">B25</strain>
    </source>
</reference>
<dbReference type="PANTHER" id="PTHR42951">
    <property type="entry name" value="METALLO-BETA-LACTAMASE DOMAIN-CONTAINING"/>
    <property type="match status" value="1"/>
</dbReference>
<evidence type="ECO:0000259" key="2">
    <source>
        <dbReference type="SMART" id="SM00849"/>
    </source>
</evidence>
<dbReference type="InterPro" id="IPR001279">
    <property type="entry name" value="Metallo-B-lactamas"/>
</dbReference>
<dbReference type="PANTHER" id="PTHR42951:SF14">
    <property type="entry name" value="METALLO-BETA-LACTAMASE SUPERFAMILY PROTEIN"/>
    <property type="match status" value="1"/>
</dbReference>
<feature type="chain" id="PRO_5018135230" evidence="1">
    <location>
        <begin position="24"/>
        <end position="294"/>
    </location>
</feature>
<dbReference type="SUPFAM" id="SSF56281">
    <property type="entry name" value="Metallo-hydrolase/oxidoreductase"/>
    <property type="match status" value="1"/>
</dbReference>
<evidence type="ECO:0000256" key="1">
    <source>
        <dbReference type="SAM" id="SignalP"/>
    </source>
</evidence>
<keyword evidence="1" id="KW-0732">Signal</keyword>